<evidence type="ECO:0000313" key="3">
    <source>
        <dbReference type="Proteomes" id="UP000480178"/>
    </source>
</evidence>
<accession>A0A6C0GCM2</accession>
<reference evidence="2 3" key="1">
    <citation type="submission" date="2020-01" db="EMBL/GenBank/DDBJ databases">
        <authorList>
            <person name="Kim M.K."/>
        </authorList>
    </citation>
    <scope>NUCLEOTIDE SEQUENCE [LARGE SCALE GENOMIC DNA]</scope>
    <source>
        <strain evidence="2 3">172606-1</strain>
    </source>
</reference>
<dbReference type="KEGG" id="rhoz:GXP67_02675"/>
<keyword evidence="2" id="KW-0808">Transferase</keyword>
<dbReference type="GO" id="GO:0008168">
    <property type="term" value="F:methyltransferase activity"/>
    <property type="evidence" value="ECO:0007669"/>
    <property type="project" value="UniProtKB-KW"/>
</dbReference>
<feature type="domain" description="Methyltransferase" evidence="1">
    <location>
        <begin position="50"/>
        <end position="147"/>
    </location>
</feature>
<evidence type="ECO:0000259" key="1">
    <source>
        <dbReference type="Pfam" id="PF13649"/>
    </source>
</evidence>
<proteinExistence type="predicted"/>
<dbReference type="InterPro" id="IPR041698">
    <property type="entry name" value="Methyltransf_25"/>
</dbReference>
<evidence type="ECO:0000313" key="2">
    <source>
        <dbReference type="EMBL" id="QHT65647.1"/>
    </source>
</evidence>
<organism evidence="2 3">
    <name type="scientific">Rhodocytophaga rosea</name>
    <dbReference type="NCBI Taxonomy" id="2704465"/>
    <lineage>
        <taxon>Bacteria</taxon>
        <taxon>Pseudomonadati</taxon>
        <taxon>Bacteroidota</taxon>
        <taxon>Cytophagia</taxon>
        <taxon>Cytophagales</taxon>
        <taxon>Rhodocytophagaceae</taxon>
        <taxon>Rhodocytophaga</taxon>
    </lineage>
</organism>
<dbReference type="AlphaFoldDB" id="A0A6C0GCM2"/>
<keyword evidence="2" id="KW-0489">Methyltransferase</keyword>
<dbReference type="Pfam" id="PF13649">
    <property type="entry name" value="Methyltransf_25"/>
    <property type="match status" value="1"/>
</dbReference>
<protein>
    <submittedName>
        <fullName evidence="2">Class I SAM-dependent methyltransferase</fullName>
    </submittedName>
</protein>
<dbReference type="CDD" id="cd02440">
    <property type="entry name" value="AdoMet_MTases"/>
    <property type="match status" value="1"/>
</dbReference>
<dbReference type="Gene3D" id="3.40.50.150">
    <property type="entry name" value="Vaccinia Virus protein VP39"/>
    <property type="match status" value="1"/>
</dbReference>
<dbReference type="InterPro" id="IPR029063">
    <property type="entry name" value="SAM-dependent_MTases_sf"/>
</dbReference>
<keyword evidence="3" id="KW-1185">Reference proteome</keyword>
<dbReference type="EMBL" id="CP048222">
    <property type="protein sequence ID" value="QHT65647.1"/>
    <property type="molecule type" value="Genomic_DNA"/>
</dbReference>
<dbReference type="Proteomes" id="UP000480178">
    <property type="component" value="Chromosome"/>
</dbReference>
<dbReference type="SUPFAM" id="SSF53335">
    <property type="entry name" value="S-adenosyl-L-methionine-dependent methyltransferases"/>
    <property type="match status" value="1"/>
</dbReference>
<dbReference type="RefSeq" id="WP_162441729.1">
    <property type="nucleotide sequence ID" value="NZ_CP048222.1"/>
</dbReference>
<gene>
    <name evidence="2" type="ORF">GXP67_02675</name>
</gene>
<dbReference type="GO" id="GO:0032259">
    <property type="term" value="P:methylation"/>
    <property type="evidence" value="ECO:0007669"/>
    <property type="project" value="UniProtKB-KW"/>
</dbReference>
<sequence>MPLLSKRNEMAVNFDTIAYFYDQLSKVVFGKALQQSQWCTLPFIPVQATVLILGGGSGWYLKSLLQERQVKKIVYVEASAAMLRLSQQNIASVSCSTEIEFRLGTEKSIRYDEKFDVVITHFVLDLFPEPQVNSMIHLLYPALHQNGIWLCSDFELSGQQAGQWWKKSLISAMYIFFRWVSKVKARVLPDIHGLLVSCHLHCQYEATFYRGLIAARVYRKGDKSAVLKSES</sequence>
<name>A0A6C0GCM2_9BACT</name>